<sequence length="146" mass="16595">MEVDSGDSEAEKTHEKSHPAGSVSDTGEQIPQQRHGTQLQGSKTIDDLPPTSDDQTLNVSTTHARSEPRLRRCNRKEGVTFDELISTLEESKLLYLEIMFEYEDQDIVVGGSSELAHIQQHRLKFDRCHRQMPELEETGRVWTMAC</sequence>
<proteinExistence type="predicted"/>
<dbReference type="EMBL" id="OZ023705">
    <property type="protein sequence ID" value="CAK9875594.1"/>
    <property type="molecule type" value="Genomic_DNA"/>
</dbReference>
<accession>A0ABP1BJ28</accession>
<feature type="compositionally biased region" description="Polar residues" evidence="1">
    <location>
        <begin position="52"/>
        <end position="63"/>
    </location>
</feature>
<protein>
    <submittedName>
        <fullName evidence="2">Uncharacterized protein</fullName>
    </submittedName>
</protein>
<feature type="compositionally biased region" description="Polar residues" evidence="1">
    <location>
        <begin position="23"/>
        <end position="43"/>
    </location>
</feature>
<organism evidence="2 3">
    <name type="scientific">Sphagnum jensenii</name>
    <dbReference type="NCBI Taxonomy" id="128206"/>
    <lineage>
        <taxon>Eukaryota</taxon>
        <taxon>Viridiplantae</taxon>
        <taxon>Streptophyta</taxon>
        <taxon>Embryophyta</taxon>
        <taxon>Bryophyta</taxon>
        <taxon>Sphagnophytina</taxon>
        <taxon>Sphagnopsida</taxon>
        <taxon>Sphagnales</taxon>
        <taxon>Sphagnaceae</taxon>
        <taxon>Sphagnum</taxon>
    </lineage>
</organism>
<evidence type="ECO:0000313" key="2">
    <source>
        <dbReference type="EMBL" id="CAK9875594.1"/>
    </source>
</evidence>
<feature type="region of interest" description="Disordered" evidence="1">
    <location>
        <begin position="1"/>
        <end position="69"/>
    </location>
</feature>
<keyword evidence="3" id="KW-1185">Reference proteome</keyword>
<feature type="compositionally biased region" description="Basic and acidic residues" evidence="1">
    <location>
        <begin position="9"/>
        <end position="18"/>
    </location>
</feature>
<dbReference type="Proteomes" id="UP001497522">
    <property type="component" value="Chromosome 4"/>
</dbReference>
<gene>
    <name evidence="2" type="ORF">CSSPJE1EN2_LOCUS17842</name>
</gene>
<evidence type="ECO:0000256" key="1">
    <source>
        <dbReference type="SAM" id="MobiDB-lite"/>
    </source>
</evidence>
<evidence type="ECO:0000313" key="3">
    <source>
        <dbReference type="Proteomes" id="UP001497522"/>
    </source>
</evidence>
<reference evidence="2" key="1">
    <citation type="submission" date="2024-03" db="EMBL/GenBank/DDBJ databases">
        <authorList>
            <consortium name="ELIXIR-Norway"/>
            <consortium name="Elixir Norway"/>
        </authorList>
    </citation>
    <scope>NUCLEOTIDE SEQUENCE</scope>
</reference>
<name>A0ABP1BJ28_9BRYO</name>